<comment type="caution">
    <text evidence="1">The sequence shown here is derived from an EMBL/GenBank/DDBJ whole genome shotgun (WGS) entry which is preliminary data.</text>
</comment>
<dbReference type="RefSeq" id="WP_264272095.1">
    <property type="nucleotide sequence ID" value="NZ_JANFVX010000014.1"/>
</dbReference>
<dbReference type="EMBL" id="JANFVX010000014">
    <property type="protein sequence ID" value="MCW0345368.1"/>
    <property type="molecule type" value="Genomic_DNA"/>
</dbReference>
<name>A0AAJ1D154_PANAN</name>
<gene>
    <name evidence="1" type="ORF">NB703_003461</name>
</gene>
<evidence type="ECO:0000313" key="1">
    <source>
        <dbReference type="EMBL" id="MCW0345368.1"/>
    </source>
</evidence>
<dbReference type="Proteomes" id="UP001208888">
    <property type="component" value="Unassembled WGS sequence"/>
</dbReference>
<sequence length="184" mass="21034">MFTVFLDSKVKGERATGMGYSEFVRTFDTICKEHMREKRAKAFAFIFYDMEHGPVRRALKSARGFEILNAETGKDMTLFYLHAAAVEPNAKAFNEHFIKALGLEEQITMPCIAFFRVTDDKIDDINFRCIDFQVDEAYLIVEALRRDIAEYIEGMKTQGDYSALASVAGWISVQAFLATLKHFI</sequence>
<reference evidence="1" key="1">
    <citation type="submission" date="2022-06" db="EMBL/GenBank/DDBJ databases">
        <title>Dynamics of rice microbiomes reveals core vertical transmitted seed endophytes.</title>
        <authorList>
            <person name="Liao K."/>
            <person name="Zhang X."/>
        </authorList>
    </citation>
    <scope>NUCLEOTIDE SEQUENCE</scope>
    <source>
        <strain evidence="1">JT1-17</strain>
    </source>
</reference>
<dbReference type="AlphaFoldDB" id="A0AAJ1D154"/>
<protein>
    <submittedName>
        <fullName evidence="1">Uncharacterized protein</fullName>
    </submittedName>
</protein>
<organism evidence="1 2">
    <name type="scientific">Pantoea ananas</name>
    <name type="common">Erwinia uredovora</name>
    <dbReference type="NCBI Taxonomy" id="553"/>
    <lineage>
        <taxon>Bacteria</taxon>
        <taxon>Pseudomonadati</taxon>
        <taxon>Pseudomonadota</taxon>
        <taxon>Gammaproteobacteria</taxon>
        <taxon>Enterobacterales</taxon>
        <taxon>Erwiniaceae</taxon>
        <taxon>Pantoea</taxon>
    </lineage>
</organism>
<accession>A0AAJ1D154</accession>
<evidence type="ECO:0000313" key="2">
    <source>
        <dbReference type="Proteomes" id="UP001208888"/>
    </source>
</evidence>
<proteinExistence type="predicted"/>